<evidence type="ECO:0000256" key="2">
    <source>
        <dbReference type="ARBA" id="ARBA00022801"/>
    </source>
</evidence>
<organism evidence="5 7">
    <name type="scientific">Lysinibacillus sphaericus</name>
    <name type="common">Bacillus sphaericus</name>
    <dbReference type="NCBI Taxonomy" id="1421"/>
    <lineage>
        <taxon>Bacteria</taxon>
        <taxon>Bacillati</taxon>
        <taxon>Bacillota</taxon>
        <taxon>Bacilli</taxon>
        <taxon>Bacillales</taxon>
        <taxon>Bacillaceae</taxon>
        <taxon>Lysinibacillus</taxon>
    </lineage>
</organism>
<dbReference type="SUPFAM" id="SSF55811">
    <property type="entry name" value="Nudix"/>
    <property type="match status" value="1"/>
</dbReference>
<dbReference type="InterPro" id="IPR020084">
    <property type="entry name" value="NUDIX_hydrolase_CS"/>
</dbReference>
<evidence type="ECO:0000313" key="8">
    <source>
        <dbReference type="Proteomes" id="UP000255295"/>
    </source>
</evidence>
<dbReference type="AlphaFoldDB" id="A0A2S0JXP0"/>
<dbReference type="GO" id="GO:0016787">
    <property type="term" value="F:hydrolase activity"/>
    <property type="evidence" value="ECO:0007669"/>
    <property type="project" value="UniProtKB-KW"/>
</dbReference>
<dbReference type="PANTHER" id="PTHR43046">
    <property type="entry name" value="GDP-MANNOSE MANNOSYL HYDROLASE"/>
    <property type="match status" value="1"/>
</dbReference>
<gene>
    <name evidence="6" type="primary">nudJ</name>
    <name evidence="5" type="ORF">LS41612_05340</name>
    <name evidence="6" type="ORF">NCTC10338_03702</name>
</gene>
<dbReference type="EC" id="3.6.1.-" evidence="6"/>
<dbReference type="Pfam" id="PF00293">
    <property type="entry name" value="NUDIX"/>
    <property type="match status" value="1"/>
</dbReference>
<dbReference type="EMBL" id="CP019980">
    <property type="protein sequence ID" value="AVK95734.1"/>
    <property type="molecule type" value="Genomic_DNA"/>
</dbReference>
<dbReference type="Proteomes" id="UP000238825">
    <property type="component" value="Chromosome"/>
</dbReference>
<dbReference type="InterPro" id="IPR015797">
    <property type="entry name" value="NUDIX_hydrolase-like_dom_sf"/>
</dbReference>
<dbReference type="GeneID" id="48275613"/>
<evidence type="ECO:0000256" key="3">
    <source>
        <dbReference type="RuleBase" id="RU003476"/>
    </source>
</evidence>
<dbReference type="InterPro" id="IPR000086">
    <property type="entry name" value="NUDIX_hydrolase_dom"/>
</dbReference>
<dbReference type="InterPro" id="IPR020476">
    <property type="entry name" value="Nudix_hydrolase"/>
</dbReference>
<evidence type="ECO:0000313" key="7">
    <source>
        <dbReference type="Proteomes" id="UP000238825"/>
    </source>
</evidence>
<reference evidence="5 7" key="1">
    <citation type="submission" date="2017-03" db="EMBL/GenBank/DDBJ databases">
        <title>The whole genome sequencing and assembly of Lysinibacillus sphaericus DSM 28T strain.</title>
        <authorList>
            <person name="Lee Y.-J."/>
            <person name="Yi H."/>
            <person name="Bahn Y.-S."/>
            <person name="Kim J.F."/>
            <person name="Lee D.-W."/>
        </authorList>
    </citation>
    <scope>NUCLEOTIDE SEQUENCE [LARGE SCALE GENOMIC DNA]</scope>
    <source>
        <strain evidence="5 7">DSM 28</strain>
    </source>
</reference>
<feature type="domain" description="Nudix hydrolase" evidence="4">
    <location>
        <begin position="7"/>
        <end position="138"/>
    </location>
</feature>
<dbReference type="PROSITE" id="PS51462">
    <property type="entry name" value="NUDIX"/>
    <property type="match status" value="1"/>
</dbReference>
<dbReference type="RefSeq" id="WP_024364850.1">
    <property type="nucleotide sequence ID" value="NZ_BJNS01000024.1"/>
</dbReference>
<proteinExistence type="inferred from homology"/>
<dbReference type="CDD" id="cd04691">
    <property type="entry name" value="NUDIX_ADPRase"/>
    <property type="match status" value="1"/>
</dbReference>
<reference evidence="6 8" key="2">
    <citation type="submission" date="2018-06" db="EMBL/GenBank/DDBJ databases">
        <authorList>
            <consortium name="Pathogen Informatics"/>
            <person name="Doyle S."/>
        </authorList>
    </citation>
    <scope>NUCLEOTIDE SEQUENCE [LARGE SCALE GENOMIC DNA]</scope>
    <source>
        <strain evidence="6 8">NCTC10338</strain>
    </source>
</reference>
<keyword evidence="2 3" id="KW-0378">Hydrolase</keyword>
<dbReference type="PRINTS" id="PR00502">
    <property type="entry name" value="NUDIXFAMILY"/>
</dbReference>
<dbReference type="PROSITE" id="PS00893">
    <property type="entry name" value="NUDIX_BOX"/>
    <property type="match status" value="1"/>
</dbReference>
<accession>A0A2S0JXP0</accession>
<protein>
    <submittedName>
        <fullName evidence="5">NUDIX hydrolase</fullName>
        <ecNumber evidence="6">3.6.1.-</ecNumber>
    </submittedName>
</protein>
<evidence type="ECO:0000313" key="5">
    <source>
        <dbReference type="EMBL" id="AVK95734.1"/>
    </source>
</evidence>
<dbReference type="EMBL" id="UFSZ01000001">
    <property type="protein sequence ID" value="SUV18526.1"/>
    <property type="molecule type" value="Genomic_DNA"/>
</dbReference>
<comment type="similarity">
    <text evidence="3">Belongs to the Nudix hydrolase family.</text>
</comment>
<dbReference type="Gene3D" id="3.90.79.10">
    <property type="entry name" value="Nucleoside Triphosphate Pyrophosphohydrolase"/>
    <property type="match status" value="1"/>
</dbReference>
<evidence type="ECO:0000256" key="1">
    <source>
        <dbReference type="ARBA" id="ARBA00001946"/>
    </source>
</evidence>
<name>A0A2S0JXP0_LYSSH</name>
<comment type="cofactor">
    <cofactor evidence="1">
        <name>Mg(2+)</name>
        <dbReference type="ChEBI" id="CHEBI:18420"/>
    </cofactor>
</comment>
<evidence type="ECO:0000313" key="6">
    <source>
        <dbReference type="EMBL" id="SUV18526.1"/>
    </source>
</evidence>
<evidence type="ECO:0000259" key="4">
    <source>
        <dbReference type="PROSITE" id="PS51462"/>
    </source>
</evidence>
<dbReference type="Proteomes" id="UP000255295">
    <property type="component" value="Unassembled WGS sequence"/>
</dbReference>
<dbReference type="PANTHER" id="PTHR43046:SF14">
    <property type="entry name" value="MUTT_NUDIX FAMILY PROTEIN"/>
    <property type="match status" value="1"/>
</dbReference>
<sequence>MKKDRGKVWLGVAGCTVNELGQWLVVKKAYSGLKGRWSLPAGFVNAGETVDEAIVRELKEETGLDCYVSGLIGFRTGVIHGEVSDNMAIFYCKMKDERQQLCIQENELLEAKWLYPWELAQDEMTSVMLKEMVSNQFEQHQLDAIEGINPGEVFGYTSYRLFFKK</sequence>